<name>A0A7W1XDI2_9BACL</name>
<dbReference type="InterPro" id="IPR043129">
    <property type="entry name" value="ATPase_NBD"/>
</dbReference>
<reference evidence="1 2" key="1">
    <citation type="submission" date="2020-07" db="EMBL/GenBank/DDBJ databases">
        <authorList>
            <person name="Feng H."/>
        </authorList>
    </citation>
    <scope>NUCLEOTIDE SEQUENCE [LARGE SCALE GENOMIC DNA]</scope>
    <source>
        <strain evidence="2">s-11</strain>
    </source>
</reference>
<evidence type="ECO:0000313" key="2">
    <source>
        <dbReference type="Proteomes" id="UP000530514"/>
    </source>
</evidence>
<proteinExistence type="predicted"/>
<dbReference type="AlphaFoldDB" id="A0A7W1XDI2"/>
<gene>
    <name evidence="1" type="primary">pilM</name>
    <name evidence="1" type="ORF">H1164_17720</name>
</gene>
<dbReference type="PANTHER" id="PTHR32432">
    <property type="entry name" value="CELL DIVISION PROTEIN FTSA-RELATED"/>
    <property type="match status" value="1"/>
</dbReference>
<comment type="caution">
    <text evidence="1">The sequence shown here is derived from an EMBL/GenBank/DDBJ whole genome shotgun (WGS) entry which is preliminary data.</text>
</comment>
<dbReference type="EMBL" id="JACEIP010000057">
    <property type="protein sequence ID" value="MBA4544667.1"/>
    <property type="molecule type" value="Genomic_DNA"/>
</dbReference>
<dbReference type="Gene3D" id="3.30.420.40">
    <property type="match status" value="1"/>
</dbReference>
<organism evidence="1 2">
    <name type="scientific">Thermoactinomyces daqus</name>
    <dbReference type="NCBI Taxonomy" id="1329516"/>
    <lineage>
        <taxon>Bacteria</taxon>
        <taxon>Bacillati</taxon>
        <taxon>Bacillota</taxon>
        <taxon>Bacilli</taxon>
        <taxon>Bacillales</taxon>
        <taxon>Thermoactinomycetaceae</taxon>
        <taxon>Thermoactinomyces</taxon>
    </lineage>
</organism>
<dbReference type="SUPFAM" id="SSF53067">
    <property type="entry name" value="Actin-like ATPase domain"/>
    <property type="match status" value="1"/>
</dbReference>
<accession>A0A7W1XDI2</accession>
<evidence type="ECO:0000313" key="1">
    <source>
        <dbReference type="EMBL" id="MBA4544667.1"/>
    </source>
</evidence>
<sequence>MAYHIGIELSPSYFKLAEVKRNRRGITLQQYVVHPFPGIWSKDAAFLEREELVQTIQEALLGRELHTERVHVGISCHEVVFKHVTVPEMPKRKYRRWIEEHLLSVLDLPFPDPAFDYQLVDHVWADGDEQKILLALISKSYIDTLTRVLRYCGLDPTHIDLSPFSLFRWINASREIASAHTVIVQISKTEVEVSFFVDGKFTDIRPFHLPLTFFLDGADRPYPDPLKPVLQEESEVARYGRALFSRLTEWMDQTGKRRFLKPGAQWILTGEGLDLYLLEHWLNQQTEAAVSVAPPAELVMTERLREKASRWVGTSLSVPLGLVLREGEVLQP</sequence>
<dbReference type="InterPro" id="IPR050696">
    <property type="entry name" value="FtsA/MreB"/>
</dbReference>
<dbReference type="InterPro" id="IPR005883">
    <property type="entry name" value="PilM"/>
</dbReference>
<dbReference type="OrthoDB" id="2987556at2"/>
<dbReference type="Proteomes" id="UP000530514">
    <property type="component" value="Unassembled WGS sequence"/>
</dbReference>
<dbReference type="PANTHER" id="PTHR32432:SF3">
    <property type="entry name" value="ETHANOLAMINE UTILIZATION PROTEIN EUTJ"/>
    <property type="match status" value="1"/>
</dbReference>
<dbReference type="RefSeq" id="WP_033100327.1">
    <property type="nucleotide sequence ID" value="NZ_JACEIP010000057.1"/>
</dbReference>
<protein>
    <submittedName>
        <fullName evidence="1">Pilus assembly protein PilM</fullName>
    </submittedName>
</protein>
<keyword evidence="2" id="KW-1185">Reference proteome</keyword>
<dbReference type="Pfam" id="PF11104">
    <property type="entry name" value="PilM_2"/>
    <property type="match status" value="1"/>
</dbReference>